<feature type="non-terminal residue" evidence="1">
    <location>
        <position position="44"/>
    </location>
</feature>
<name>X0YHV9_9ZZZZ</name>
<evidence type="ECO:0000313" key="1">
    <source>
        <dbReference type="EMBL" id="GAG55460.1"/>
    </source>
</evidence>
<protein>
    <submittedName>
        <fullName evidence="1">Uncharacterized protein</fullName>
    </submittedName>
</protein>
<dbReference type="InterPro" id="IPR029055">
    <property type="entry name" value="Ntn_hydrolases_N"/>
</dbReference>
<accession>X0YHV9</accession>
<gene>
    <name evidence="1" type="ORF">S01H4_09310</name>
</gene>
<dbReference type="SUPFAM" id="SSF56235">
    <property type="entry name" value="N-terminal nucleophile aminohydrolases (Ntn hydrolases)"/>
    <property type="match status" value="1"/>
</dbReference>
<comment type="caution">
    <text evidence="1">The sequence shown here is derived from an EMBL/GenBank/DDBJ whole genome shotgun (WGS) entry which is preliminary data.</text>
</comment>
<dbReference type="Gene3D" id="3.60.20.10">
    <property type="entry name" value="Glutamine Phosphoribosylpyrophosphate, subunit 1, domain 1"/>
    <property type="match status" value="1"/>
</dbReference>
<reference evidence="1" key="1">
    <citation type="journal article" date="2014" name="Front. Microbiol.">
        <title>High frequency of phylogenetically diverse reductive dehalogenase-homologous genes in deep subseafloor sedimentary metagenomes.</title>
        <authorList>
            <person name="Kawai M."/>
            <person name="Futagami T."/>
            <person name="Toyoda A."/>
            <person name="Takaki Y."/>
            <person name="Nishi S."/>
            <person name="Hori S."/>
            <person name="Arai W."/>
            <person name="Tsubouchi T."/>
            <person name="Morono Y."/>
            <person name="Uchiyama I."/>
            <person name="Ito T."/>
            <person name="Fujiyama A."/>
            <person name="Inagaki F."/>
            <person name="Takami H."/>
        </authorList>
    </citation>
    <scope>NUCLEOTIDE SEQUENCE</scope>
    <source>
        <strain evidence="1">Expedition CK06-06</strain>
    </source>
</reference>
<organism evidence="1">
    <name type="scientific">marine sediment metagenome</name>
    <dbReference type="NCBI Taxonomy" id="412755"/>
    <lineage>
        <taxon>unclassified sequences</taxon>
        <taxon>metagenomes</taxon>
        <taxon>ecological metagenomes</taxon>
    </lineage>
</organism>
<dbReference type="EMBL" id="BART01003338">
    <property type="protein sequence ID" value="GAG55460.1"/>
    <property type="molecule type" value="Genomic_DNA"/>
</dbReference>
<proteinExistence type="predicted"/>
<sequence>MSIVIGLAFPSGVVLGSDSRLTIVKDKKKYHRDEVQKIFQIGPN</sequence>
<dbReference type="AlphaFoldDB" id="X0YHV9"/>